<keyword evidence="2" id="KW-0998">Cell outer membrane</keyword>
<dbReference type="EMBL" id="RCNR01000054">
    <property type="protein sequence ID" value="MUH37835.1"/>
    <property type="molecule type" value="Genomic_DNA"/>
</dbReference>
<feature type="non-terminal residue" evidence="4">
    <location>
        <position position="274"/>
    </location>
</feature>
<keyword evidence="2" id="KW-0472">Membrane</keyword>
<dbReference type="PANTHER" id="PTHR30069:SF29">
    <property type="entry name" value="HEMOGLOBIN AND HEMOGLOBIN-HAPTOGLOBIN-BINDING PROTEIN 1-RELATED"/>
    <property type="match status" value="1"/>
</dbReference>
<dbReference type="GO" id="GO:0044718">
    <property type="term" value="P:siderophore transmembrane transport"/>
    <property type="evidence" value="ECO:0007669"/>
    <property type="project" value="TreeGrafter"/>
</dbReference>
<dbReference type="SUPFAM" id="SSF56935">
    <property type="entry name" value="Porins"/>
    <property type="match status" value="1"/>
</dbReference>
<name>A0A7X3D3M1_9FLAO</name>
<evidence type="ECO:0000256" key="1">
    <source>
        <dbReference type="ARBA" id="ARBA00022729"/>
    </source>
</evidence>
<keyword evidence="5" id="KW-1185">Reference proteome</keyword>
<dbReference type="GO" id="GO:0015344">
    <property type="term" value="F:siderophore uptake transmembrane transporter activity"/>
    <property type="evidence" value="ECO:0007669"/>
    <property type="project" value="TreeGrafter"/>
</dbReference>
<comment type="caution">
    <text evidence="4">The sequence shown here is derived from an EMBL/GenBank/DDBJ whole genome shotgun (WGS) entry which is preliminary data.</text>
</comment>
<evidence type="ECO:0000313" key="5">
    <source>
        <dbReference type="Proteomes" id="UP000540519"/>
    </source>
</evidence>
<keyword evidence="1" id="KW-0732">Signal</keyword>
<gene>
    <name evidence="4" type="ORF">D9O36_18435</name>
</gene>
<dbReference type="InterPro" id="IPR023997">
    <property type="entry name" value="TonB-dep_OMP_SusC/RagA_CS"/>
</dbReference>
<proteinExistence type="inferred from homology"/>
<dbReference type="InterPro" id="IPR012910">
    <property type="entry name" value="Plug_dom"/>
</dbReference>
<dbReference type="OrthoDB" id="7432683at2"/>
<evidence type="ECO:0000259" key="3">
    <source>
        <dbReference type="Pfam" id="PF07715"/>
    </source>
</evidence>
<dbReference type="PROSITE" id="PS52016">
    <property type="entry name" value="TONB_DEPENDENT_REC_3"/>
    <property type="match status" value="1"/>
</dbReference>
<dbReference type="NCBIfam" id="TIGR04057">
    <property type="entry name" value="SusC_RagA_signa"/>
    <property type="match status" value="1"/>
</dbReference>
<dbReference type="SUPFAM" id="SSF49464">
    <property type="entry name" value="Carboxypeptidase regulatory domain-like"/>
    <property type="match status" value="1"/>
</dbReference>
<keyword evidence="2" id="KW-0812">Transmembrane</keyword>
<dbReference type="Gene3D" id="2.60.40.1120">
    <property type="entry name" value="Carboxypeptidase-like, regulatory domain"/>
    <property type="match status" value="1"/>
</dbReference>
<evidence type="ECO:0000256" key="2">
    <source>
        <dbReference type="PROSITE-ProRule" id="PRU01360"/>
    </source>
</evidence>
<comment type="similarity">
    <text evidence="2">Belongs to the TonB-dependent receptor family.</text>
</comment>
<sequence>MVFGNGVTYTMVKNQIVLKNNKPDKEAENVPIINESGIDQQPISGVITDEMEVPLAGANVVEKGTTNGVTADFDGNFSLELTSDNAVLVVSYIGFATKEIPVNGETNFTIKLVESAAGLDEVVVVGFGTQKKVNVIGSVSQVSSKDIENRPVTQVSQAITGQMPGVTVVQRSGRPGQSGGNISVRGVGSFGATPDALVLIDGIAGSMNDINPDDIKSISVLKDASSAAIYGARSANGVILITTKTGSENKFSINYNSYVGFNSATELPDFVNSW</sequence>
<dbReference type="PANTHER" id="PTHR30069">
    <property type="entry name" value="TONB-DEPENDENT OUTER MEMBRANE RECEPTOR"/>
    <property type="match status" value="1"/>
</dbReference>
<accession>A0A7X3D3M1</accession>
<protein>
    <submittedName>
        <fullName evidence="4">SusC/RagA family TonB-linked outer membrane protein</fullName>
    </submittedName>
</protein>
<dbReference type="FunFam" id="2.170.130.10:FF:000003">
    <property type="entry name" value="SusC/RagA family TonB-linked outer membrane protein"/>
    <property type="match status" value="1"/>
</dbReference>
<evidence type="ECO:0000313" key="4">
    <source>
        <dbReference type="EMBL" id="MUH37835.1"/>
    </source>
</evidence>
<dbReference type="InterPro" id="IPR037066">
    <property type="entry name" value="Plug_dom_sf"/>
</dbReference>
<reference evidence="4 5" key="1">
    <citation type="journal article" date="2019" name="Mar. Drugs">
        <title>Comparative Genomics and CAZyme Genome Repertoires of Marine Zobellia amurskyensis KMM 3526(T) and Zobellia laminariae KMM 3676(T).</title>
        <authorList>
            <person name="Chernysheva N."/>
            <person name="Bystritskaya E."/>
            <person name="Stenkova A."/>
            <person name="Golovkin I."/>
            <person name="Nedashkovskaya O."/>
            <person name="Isaeva M."/>
        </authorList>
    </citation>
    <scope>NUCLEOTIDE SEQUENCE [LARGE SCALE GENOMIC DNA]</scope>
    <source>
        <strain evidence="4 5">KMM 3526</strain>
    </source>
</reference>
<keyword evidence="2" id="KW-1134">Transmembrane beta strand</keyword>
<dbReference type="InterPro" id="IPR039426">
    <property type="entry name" value="TonB-dep_rcpt-like"/>
</dbReference>
<dbReference type="GO" id="GO:0009279">
    <property type="term" value="C:cell outer membrane"/>
    <property type="evidence" value="ECO:0007669"/>
    <property type="project" value="UniProtKB-SubCell"/>
</dbReference>
<dbReference type="Pfam" id="PF13715">
    <property type="entry name" value="CarbopepD_reg_2"/>
    <property type="match status" value="1"/>
</dbReference>
<dbReference type="Gene3D" id="2.170.130.10">
    <property type="entry name" value="TonB-dependent receptor, plug domain"/>
    <property type="match status" value="1"/>
</dbReference>
<dbReference type="InterPro" id="IPR008969">
    <property type="entry name" value="CarboxyPept-like_regulatory"/>
</dbReference>
<dbReference type="FunFam" id="2.60.40.1120:FF:000003">
    <property type="entry name" value="Outer membrane protein Omp121"/>
    <property type="match status" value="1"/>
</dbReference>
<dbReference type="Proteomes" id="UP000540519">
    <property type="component" value="Unassembled WGS sequence"/>
</dbReference>
<keyword evidence="2" id="KW-0813">Transport</keyword>
<dbReference type="AlphaFoldDB" id="A0A7X3D3M1"/>
<dbReference type="Pfam" id="PF07715">
    <property type="entry name" value="Plug"/>
    <property type="match status" value="1"/>
</dbReference>
<feature type="domain" description="TonB-dependent receptor plug" evidence="3">
    <location>
        <begin position="132"/>
        <end position="238"/>
    </location>
</feature>
<organism evidence="4 5">
    <name type="scientific">Zobellia amurskyensis</name>
    <dbReference type="NCBI Taxonomy" id="248905"/>
    <lineage>
        <taxon>Bacteria</taxon>
        <taxon>Pseudomonadati</taxon>
        <taxon>Bacteroidota</taxon>
        <taxon>Flavobacteriia</taxon>
        <taxon>Flavobacteriales</taxon>
        <taxon>Flavobacteriaceae</taxon>
        <taxon>Zobellia</taxon>
    </lineage>
</organism>
<comment type="subcellular location">
    <subcellularLocation>
        <location evidence="2">Cell outer membrane</location>
        <topology evidence="2">Multi-pass membrane protein</topology>
    </subcellularLocation>
</comment>